<name>D1QUW0_9BACT</name>
<dbReference type="InterPro" id="IPR000873">
    <property type="entry name" value="AMP-dep_synth/lig_dom"/>
</dbReference>
<evidence type="ECO:0000259" key="1">
    <source>
        <dbReference type="Pfam" id="PF00501"/>
    </source>
</evidence>
<comment type="caution">
    <text evidence="2">The sequence shown here is derived from an EMBL/GenBank/DDBJ whole genome shotgun (WGS) entry which is preliminary data.</text>
</comment>
<dbReference type="InterPro" id="IPR042099">
    <property type="entry name" value="ANL_N_sf"/>
</dbReference>
<dbReference type="Gene3D" id="3.30.300.30">
    <property type="match status" value="1"/>
</dbReference>
<dbReference type="PANTHER" id="PTHR43767">
    <property type="entry name" value="LONG-CHAIN-FATTY-ACID--COA LIGASE"/>
    <property type="match status" value="1"/>
</dbReference>
<organism evidence="2 3">
    <name type="scientific">Segatella oris F0302</name>
    <dbReference type="NCBI Taxonomy" id="649760"/>
    <lineage>
        <taxon>Bacteria</taxon>
        <taxon>Pseudomonadati</taxon>
        <taxon>Bacteroidota</taxon>
        <taxon>Bacteroidia</taxon>
        <taxon>Bacteroidales</taxon>
        <taxon>Prevotellaceae</taxon>
        <taxon>Segatella</taxon>
    </lineage>
</organism>
<reference evidence="2 3" key="1">
    <citation type="submission" date="2009-11" db="EMBL/GenBank/DDBJ databases">
        <authorList>
            <person name="Weinstock G."/>
            <person name="Sodergren E."/>
            <person name="Clifton S."/>
            <person name="Fulton L."/>
            <person name="Fulton B."/>
            <person name="Courtney L."/>
            <person name="Fronick C."/>
            <person name="Harrison M."/>
            <person name="Strong C."/>
            <person name="Farmer C."/>
            <person name="Delahaunty K."/>
            <person name="Markovic C."/>
            <person name="Hall O."/>
            <person name="Minx P."/>
            <person name="Tomlinson C."/>
            <person name="Mitreva M."/>
            <person name="Nelson J."/>
            <person name="Hou S."/>
            <person name="Wollam A."/>
            <person name="Pepin K.H."/>
            <person name="Johnson M."/>
            <person name="Bhonagiri V."/>
            <person name="Nash W.E."/>
            <person name="Warren W."/>
            <person name="Chinwalla A."/>
            <person name="Mardis E.R."/>
            <person name="Wilson R.K."/>
        </authorList>
    </citation>
    <scope>NUCLEOTIDE SEQUENCE [LARGE SCALE GENOMIC DNA]</scope>
    <source>
        <strain evidence="2 3">F0302</strain>
    </source>
</reference>
<accession>D1QUW0</accession>
<dbReference type="EMBL" id="ACUZ02000049">
    <property type="protein sequence ID" value="EFB30908.1"/>
    <property type="molecule type" value="Genomic_DNA"/>
</dbReference>
<evidence type="ECO:0000313" key="3">
    <source>
        <dbReference type="Proteomes" id="UP000004079"/>
    </source>
</evidence>
<evidence type="ECO:0000313" key="2">
    <source>
        <dbReference type="EMBL" id="EFB30908.1"/>
    </source>
</evidence>
<dbReference type="STRING" id="649760.HMPREF0971_02796"/>
<dbReference type="Proteomes" id="UP000004079">
    <property type="component" value="Unassembled WGS sequence"/>
</dbReference>
<dbReference type="PANTHER" id="PTHR43767:SF1">
    <property type="entry name" value="NONRIBOSOMAL PEPTIDE SYNTHASE PES1 (EUROFUNG)-RELATED"/>
    <property type="match status" value="1"/>
</dbReference>
<dbReference type="SUPFAM" id="SSF56801">
    <property type="entry name" value="Acetyl-CoA synthetase-like"/>
    <property type="match status" value="1"/>
</dbReference>
<dbReference type="AlphaFoldDB" id="D1QUW0"/>
<protein>
    <recommendedName>
        <fullName evidence="1">AMP-dependent synthetase/ligase domain-containing protein</fullName>
    </recommendedName>
</protein>
<dbReference type="InterPro" id="IPR050237">
    <property type="entry name" value="ATP-dep_AMP-bd_enzyme"/>
</dbReference>
<dbReference type="InterPro" id="IPR045851">
    <property type="entry name" value="AMP-bd_C_sf"/>
</dbReference>
<sequence>MTMTLEAFLEAWNNPSDRMLVHTSGSTGIPKPMFVEKKRMLNSARITCDFLGLQAGDMAFLCMPLDYIAGKMMVVRSIERHLELKTVEPSGHPLHGFKVDRNRHSLAAMVPLQVYNSLQVVEETEELKHFTHLIIGGGAIDNQLAEALRDFPNNVWSTYGMTETLSHIALRRLNGPEASDWYKPFEGVTVSSNAEGCLVIDAPLVHDGLLVTNDIVTINAEGCFKIRGRKDNVVCTGGIKVQMEEIEALLKPWLEKPFMITKRPDKKFGETIVLLTEEEEISKIKHICKACLPKYWQPHDYLYIDHIPLTETGKPARAAALSLAKEI</sequence>
<dbReference type="GO" id="GO:0016878">
    <property type="term" value="F:acid-thiol ligase activity"/>
    <property type="evidence" value="ECO:0007669"/>
    <property type="project" value="UniProtKB-ARBA"/>
</dbReference>
<proteinExistence type="predicted"/>
<feature type="domain" description="AMP-dependent synthetase/ligase" evidence="1">
    <location>
        <begin position="18"/>
        <end position="180"/>
    </location>
</feature>
<gene>
    <name evidence="2" type="ORF">HMPREF0971_02796</name>
</gene>
<dbReference type="Gene3D" id="3.40.50.12780">
    <property type="entry name" value="N-terminal domain of ligase-like"/>
    <property type="match status" value="1"/>
</dbReference>
<dbReference type="HOGENOM" id="CLU_062005_0_0_10"/>
<dbReference type="Pfam" id="PF00501">
    <property type="entry name" value="AMP-binding"/>
    <property type="match status" value="1"/>
</dbReference>